<dbReference type="SMART" id="SM00608">
    <property type="entry name" value="ACR"/>
    <property type="match status" value="1"/>
</dbReference>
<dbReference type="InterPro" id="IPR036436">
    <property type="entry name" value="Disintegrin_dom_sf"/>
</dbReference>
<keyword evidence="4" id="KW-0964">Secreted</keyword>
<keyword evidence="10 16" id="KW-1133">Transmembrane helix</keyword>
<dbReference type="FunFam" id="3.40.390.10:FF:000002">
    <property type="entry name" value="Disintegrin and metalloproteinase domain-containing protein 22"/>
    <property type="match status" value="1"/>
</dbReference>
<dbReference type="InterPro" id="IPR001762">
    <property type="entry name" value="Disintegrin_dom"/>
</dbReference>
<dbReference type="GO" id="GO:0006508">
    <property type="term" value="P:proteolysis"/>
    <property type="evidence" value="ECO:0007669"/>
    <property type="project" value="InterPro"/>
</dbReference>
<feature type="chain" id="PRO_5025345078" description="ADAM metallopeptidase domain 20" evidence="17">
    <location>
        <begin position="23"/>
        <end position="808"/>
    </location>
</feature>
<dbReference type="SUPFAM" id="SSF55486">
    <property type="entry name" value="Metalloproteases ('zincins'), catalytic domain"/>
    <property type="match status" value="1"/>
</dbReference>
<dbReference type="Gene3D" id="4.10.70.10">
    <property type="entry name" value="Disintegrin domain"/>
    <property type="match status" value="1"/>
</dbReference>
<dbReference type="PRINTS" id="PR00289">
    <property type="entry name" value="DISINTEGRIN"/>
</dbReference>
<dbReference type="CDD" id="cd04269">
    <property type="entry name" value="ZnMc_adamalysin_II_like"/>
    <property type="match status" value="1"/>
</dbReference>
<evidence type="ECO:0000256" key="3">
    <source>
        <dbReference type="ARBA" id="ARBA00004613"/>
    </source>
</evidence>
<evidence type="ECO:0000256" key="2">
    <source>
        <dbReference type="ARBA" id="ARBA00004167"/>
    </source>
</evidence>
<dbReference type="Gene3D" id="3.40.390.10">
    <property type="entry name" value="Collagenase (Catalytic Domain)"/>
    <property type="match status" value="1"/>
</dbReference>
<dbReference type="Proteomes" id="UP000472272">
    <property type="component" value="Chromosome 4"/>
</dbReference>
<evidence type="ECO:0000256" key="8">
    <source>
        <dbReference type="ARBA" id="ARBA00022801"/>
    </source>
</evidence>
<feature type="domain" description="Disintegrin" evidence="19">
    <location>
        <begin position="377"/>
        <end position="463"/>
    </location>
</feature>
<evidence type="ECO:0000256" key="1">
    <source>
        <dbReference type="ARBA" id="ARBA00001947"/>
    </source>
</evidence>
<evidence type="ECO:0000259" key="20">
    <source>
        <dbReference type="PROSITE" id="PS50215"/>
    </source>
</evidence>
<dbReference type="GO" id="GO:0005576">
    <property type="term" value="C:extracellular region"/>
    <property type="evidence" value="ECO:0007669"/>
    <property type="project" value="UniProtKB-SubCell"/>
</dbReference>
<keyword evidence="14" id="KW-0245">EGF-like domain</keyword>
<evidence type="ECO:0000259" key="19">
    <source>
        <dbReference type="PROSITE" id="PS50214"/>
    </source>
</evidence>
<dbReference type="PANTHER" id="PTHR11905">
    <property type="entry name" value="ADAM A DISINTEGRIN AND METALLOPROTEASE DOMAIN"/>
    <property type="match status" value="1"/>
</dbReference>
<dbReference type="PROSITE" id="PS50215">
    <property type="entry name" value="ADAM_MEPRO"/>
    <property type="match status" value="1"/>
</dbReference>
<feature type="disulfide bond" evidence="14">
    <location>
        <begin position="624"/>
        <end position="633"/>
    </location>
</feature>
<feature type="domain" description="Peptidase M12B" evidence="20">
    <location>
        <begin position="179"/>
        <end position="369"/>
    </location>
</feature>
<name>A0A670IWP3_PODMU</name>
<evidence type="ECO:0000313" key="22">
    <source>
        <dbReference type="Proteomes" id="UP000472272"/>
    </source>
</evidence>
<keyword evidence="9 15" id="KW-0862">Zinc</keyword>
<dbReference type="InterPro" id="IPR034027">
    <property type="entry name" value="Reprolysin_adamalysin"/>
</dbReference>
<evidence type="ECO:0008006" key="23">
    <source>
        <dbReference type="Google" id="ProtNLM"/>
    </source>
</evidence>
<feature type="active site" evidence="15">
    <location>
        <position position="315"/>
    </location>
</feature>
<feature type="binding site" evidence="15">
    <location>
        <position position="324"/>
    </location>
    <ligand>
        <name>Zn(2+)</name>
        <dbReference type="ChEBI" id="CHEBI:29105"/>
        <note>catalytic</note>
    </ligand>
</feature>
<sequence length="808" mass="91035">MSGSLAWLLIMFLRNLLIETRGQTPPQGFRYASYEVTIPRKLSFRYGLQETLDVSYLLQVEGKGQVVHLQQKKGIVPKHFPIFTYNQEGDLQVDYHYIRDDCFYSGFIQDKPLSSVTLSTCSGGLRGLLQLNNETYQIEPIQPSATFQHVVYRLETEEGDAEHVAVKSAPAGLWWPHKRHAEVAFVVEHERYVKFNKNETDIAMKLLETIHMVNSFFEPFLVEVSIAGLEIWSEKNLIDVDGGIGATLKAFSIWSRSTLLNHLKNDAAHLIVYRSYGSTIGLAYVGQICSKYWATALEVSIYFNLFDFSVLFAHEFGHNLGMPHDSSDCKCDRRACIMAAWHSRTDKFSNCSYHRYFNRKDSPCLLIPPDPDQIYNLEYCGNKVVEKGEQCDCGSAAQCQSDRCCRPDCTLRPCANCSSGLCCAMCKYRPAGSICRKSIGICDLPEFCTGTSDQCPEDVYVQDGAPCGDGVYCYHGRCTTPNGQCEKIFGKKTVRASEDCFRGLNARGDRFGNCGLEHGIFKKCKAENILCGRMQCSNIHSVPTLEEHQTIIQTTIGKSNCWATDYHSGMEVADIGAVEDGTPCGTGMLCIRRECKNVSLLQYDCNFKRCHNRGICNNHKHCHCSYGWAPPNCLKKGYGGSIDSGPISKNWNGVSVGSIIGSVLVLFTVTAAVGMGVYYRFVLTLLYNIYLTLQAHWFSSSQREIFTWKSLPILSQYVESLFVVQDRSPILCKWEKSVQWNEMLSYHAKEMHGRSAGISDISDPLPKQPRVYRNRITTQSSKAIEMQYLYVCGVNSHLSRKPLQTLYQ</sequence>
<dbReference type="FunFam" id="4.10.70.10:FF:000001">
    <property type="entry name" value="Disintegrin and metalloproteinase domain-containing protein 22"/>
    <property type="match status" value="1"/>
</dbReference>
<evidence type="ECO:0000256" key="12">
    <source>
        <dbReference type="ARBA" id="ARBA00023157"/>
    </source>
</evidence>
<dbReference type="Pfam" id="PF08516">
    <property type="entry name" value="ADAM_CR"/>
    <property type="match status" value="1"/>
</dbReference>
<dbReference type="InterPro" id="IPR024079">
    <property type="entry name" value="MetalloPept_cat_dom_sf"/>
</dbReference>
<protein>
    <recommendedName>
        <fullName evidence="23">ADAM metallopeptidase domain 20</fullName>
    </recommendedName>
</protein>
<comment type="subcellular location">
    <subcellularLocation>
        <location evidence="2">Membrane</location>
        <topology evidence="2">Single-pass membrane protein</topology>
    </subcellularLocation>
    <subcellularLocation>
        <location evidence="3">Secreted</location>
    </subcellularLocation>
</comment>
<evidence type="ECO:0000256" key="13">
    <source>
        <dbReference type="PROSITE-ProRule" id="PRU00068"/>
    </source>
</evidence>
<dbReference type="Pfam" id="PF01421">
    <property type="entry name" value="Reprolysin"/>
    <property type="match status" value="1"/>
</dbReference>
<dbReference type="GO" id="GO:0009897">
    <property type="term" value="C:external side of plasma membrane"/>
    <property type="evidence" value="ECO:0007669"/>
    <property type="project" value="TreeGrafter"/>
</dbReference>
<evidence type="ECO:0000256" key="4">
    <source>
        <dbReference type="ARBA" id="ARBA00022525"/>
    </source>
</evidence>
<evidence type="ECO:0000259" key="18">
    <source>
        <dbReference type="PROSITE" id="PS50026"/>
    </source>
</evidence>
<evidence type="ECO:0000256" key="15">
    <source>
        <dbReference type="PROSITE-ProRule" id="PRU00276"/>
    </source>
</evidence>
<dbReference type="PROSITE" id="PS01186">
    <property type="entry name" value="EGF_2"/>
    <property type="match status" value="1"/>
</dbReference>
<feature type="domain" description="EGF-like" evidence="18">
    <location>
        <begin position="601"/>
        <end position="634"/>
    </location>
</feature>
<dbReference type="PROSITE" id="PS50214">
    <property type="entry name" value="DISINTEGRIN_2"/>
    <property type="match status" value="1"/>
</dbReference>
<organism evidence="21 22">
    <name type="scientific">Podarcis muralis</name>
    <name type="common">Wall lizard</name>
    <name type="synonym">Lacerta muralis</name>
    <dbReference type="NCBI Taxonomy" id="64176"/>
    <lineage>
        <taxon>Eukaryota</taxon>
        <taxon>Metazoa</taxon>
        <taxon>Chordata</taxon>
        <taxon>Craniata</taxon>
        <taxon>Vertebrata</taxon>
        <taxon>Euteleostomi</taxon>
        <taxon>Lepidosauria</taxon>
        <taxon>Squamata</taxon>
        <taxon>Bifurcata</taxon>
        <taxon>Unidentata</taxon>
        <taxon>Episquamata</taxon>
        <taxon>Laterata</taxon>
        <taxon>Lacertibaenia</taxon>
        <taxon>Lacertidae</taxon>
        <taxon>Podarcis</taxon>
    </lineage>
</organism>
<reference evidence="21" key="2">
    <citation type="submission" date="2025-08" db="UniProtKB">
        <authorList>
            <consortium name="Ensembl"/>
        </authorList>
    </citation>
    <scope>IDENTIFICATION</scope>
</reference>
<keyword evidence="11 16" id="KW-0472">Membrane</keyword>
<reference evidence="21" key="3">
    <citation type="submission" date="2025-09" db="UniProtKB">
        <authorList>
            <consortium name="Ensembl"/>
        </authorList>
    </citation>
    <scope>IDENTIFICATION</scope>
</reference>
<dbReference type="GO" id="GO:0004222">
    <property type="term" value="F:metalloendopeptidase activity"/>
    <property type="evidence" value="ECO:0007669"/>
    <property type="project" value="InterPro"/>
</dbReference>
<keyword evidence="6 16" id="KW-0812">Transmembrane</keyword>
<dbReference type="InterPro" id="IPR002870">
    <property type="entry name" value="Peptidase_M12B_N"/>
</dbReference>
<feature type="disulfide bond" evidence="15">
    <location>
        <begin position="331"/>
        <end position="336"/>
    </location>
</feature>
<dbReference type="GO" id="GO:0008584">
    <property type="term" value="P:male gonad development"/>
    <property type="evidence" value="ECO:0007669"/>
    <property type="project" value="TreeGrafter"/>
</dbReference>
<evidence type="ECO:0000256" key="14">
    <source>
        <dbReference type="PROSITE-ProRule" id="PRU00076"/>
    </source>
</evidence>
<dbReference type="InterPro" id="IPR001590">
    <property type="entry name" value="Peptidase_M12B"/>
</dbReference>
<evidence type="ECO:0000256" key="7">
    <source>
        <dbReference type="ARBA" id="ARBA00022723"/>
    </source>
</evidence>
<dbReference type="GO" id="GO:0090729">
    <property type="term" value="F:toxin activity"/>
    <property type="evidence" value="ECO:0007669"/>
    <property type="project" value="UniProtKB-KW"/>
</dbReference>
<feature type="signal peptide" evidence="17">
    <location>
        <begin position="1"/>
        <end position="22"/>
    </location>
</feature>
<dbReference type="GeneTree" id="ENSGT00940000161067"/>
<keyword evidence="8" id="KW-0378">Hydrolase</keyword>
<evidence type="ECO:0000256" key="10">
    <source>
        <dbReference type="ARBA" id="ARBA00022989"/>
    </source>
</evidence>
<comment type="caution">
    <text evidence="14">Lacks conserved residue(s) required for the propagation of feature annotation.</text>
</comment>
<evidence type="ECO:0000256" key="5">
    <source>
        <dbReference type="ARBA" id="ARBA00022656"/>
    </source>
</evidence>
<dbReference type="Pfam" id="PF00200">
    <property type="entry name" value="Disintegrin"/>
    <property type="match status" value="1"/>
</dbReference>
<evidence type="ECO:0000256" key="11">
    <source>
        <dbReference type="ARBA" id="ARBA00023136"/>
    </source>
</evidence>
<keyword evidence="22" id="KW-1185">Reference proteome</keyword>
<dbReference type="InterPro" id="IPR006586">
    <property type="entry name" value="ADAM_Cys-rich"/>
</dbReference>
<evidence type="ECO:0000256" key="9">
    <source>
        <dbReference type="ARBA" id="ARBA00022833"/>
    </source>
</evidence>
<dbReference type="AlphaFoldDB" id="A0A670IWP3"/>
<dbReference type="PROSITE" id="PS50026">
    <property type="entry name" value="EGF_3"/>
    <property type="match status" value="1"/>
</dbReference>
<reference evidence="21 22" key="1">
    <citation type="journal article" date="2019" name="Proc. Natl. Acad. Sci. U.S.A.">
        <title>Regulatory changes in pterin and carotenoid genes underlie balanced color polymorphisms in the wall lizard.</title>
        <authorList>
            <person name="Andrade P."/>
            <person name="Pinho C."/>
            <person name="Perez I de Lanuza G."/>
            <person name="Afonso S."/>
            <person name="Brejcha J."/>
            <person name="Rubin C.J."/>
            <person name="Wallerman O."/>
            <person name="Pereira P."/>
            <person name="Sabatino S.J."/>
            <person name="Bellati A."/>
            <person name="Pellitteri-Rosa D."/>
            <person name="Bosakova Z."/>
            <person name="Bunikis I."/>
            <person name="Carretero M.A."/>
            <person name="Feiner N."/>
            <person name="Marsik P."/>
            <person name="Pauperio F."/>
            <person name="Salvi D."/>
            <person name="Soler L."/>
            <person name="While G.M."/>
            <person name="Uller T."/>
            <person name="Font E."/>
            <person name="Andersson L."/>
            <person name="Carneiro M."/>
        </authorList>
    </citation>
    <scope>NUCLEOTIDE SEQUENCE</scope>
</reference>
<dbReference type="OMA" id="RIHATES"/>
<feature type="transmembrane region" description="Helical" evidence="16">
    <location>
        <begin position="656"/>
        <end position="679"/>
    </location>
</feature>
<dbReference type="SUPFAM" id="SSF57552">
    <property type="entry name" value="Blood coagulation inhibitor (disintegrin)"/>
    <property type="match status" value="1"/>
</dbReference>
<feature type="disulfide bond" evidence="13">
    <location>
        <begin position="435"/>
        <end position="455"/>
    </location>
</feature>
<dbReference type="Pfam" id="PF01562">
    <property type="entry name" value="Pep_M12B_propep"/>
    <property type="match status" value="1"/>
</dbReference>
<evidence type="ECO:0000256" key="6">
    <source>
        <dbReference type="ARBA" id="ARBA00022692"/>
    </source>
</evidence>
<comment type="cofactor">
    <cofactor evidence="1">
        <name>Zn(2+)</name>
        <dbReference type="ChEBI" id="CHEBI:29105"/>
    </cofactor>
</comment>
<evidence type="ECO:0000313" key="21">
    <source>
        <dbReference type="Ensembl" id="ENSPMRP00000016216.1"/>
    </source>
</evidence>
<dbReference type="GO" id="GO:1990913">
    <property type="term" value="C:sperm head plasma membrane"/>
    <property type="evidence" value="ECO:0007669"/>
    <property type="project" value="TreeGrafter"/>
</dbReference>
<dbReference type="PANTHER" id="PTHR11905:SF251">
    <property type="entry name" value="MEDIATOR COMPLEX SUBUNIT 6"/>
    <property type="match status" value="1"/>
</dbReference>
<keyword evidence="12 14" id="KW-1015">Disulfide bond</keyword>
<keyword evidence="17" id="KW-0732">Signal</keyword>
<accession>A0A670IWP3</accession>
<dbReference type="SMART" id="SM00050">
    <property type="entry name" value="DISIN"/>
    <property type="match status" value="1"/>
</dbReference>
<evidence type="ECO:0000256" key="16">
    <source>
        <dbReference type="SAM" id="Phobius"/>
    </source>
</evidence>
<feature type="binding site" evidence="15">
    <location>
        <position position="314"/>
    </location>
    <ligand>
        <name>Zn(2+)</name>
        <dbReference type="ChEBI" id="CHEBI:29105"/>
        <note>catalytic</note>
    </ligand>
</feature>
<evidence type="ECO:0000256" key="17">
    <source>
        <dbReference type="SAM" id="SignalP"/>
    </source>
</evidence>
<proteinExistence type="predicted"/>
<keyword evidence="7 15" id="KW-0479">Metal-binding</keyword>
<dbReference type="Ensembl" id="ENSPMRT00000017312.1">
    <property type="protein sequence ID" value="ENSPMRP00000016216.1"/>
    <property type="gene ID" value="ENSPMRG00000010837.1"/>
</dbReference>
<keyword evidence="5" id="KW-0800">Toxin</keyword>
<feature type="binding site" evidence="15">
    <location>
        <position position="318"/>
    </location>
    <ligand>
        <name>Zn(2+)</name>
        <dbReference type="ChEBI" id="CHEBI:29105"/>
        <note>catalytic</note>
    </ligand>
</feature>
<dbReference type="GO" id="GO:0046872">
    <property type="term" value="F:metal ion binding"/>
    <property type="evidence" value="ECO:0007669"/>
    <property type="project" value="UniProtKB-KW"/>
</dbReference>
<dbReference type="InterPro" id="IPR000742">
    <property type="entry name" value="EGF"/>
</dbReference>